<sequence length="1052" mass="115178">MAYLTDDRASGPEWALFLEQCISHRIISTEFRDFSVIMMRRHPISEKALIRIVLEARSATGLMWDPLIPLYVEVLQKLGYVSLPEILKTLLLFSTIYDDSHPVSKAGPNGKGVKRKKKTSTLMTDNKIIQNVMATITMGQGPKATRGATDVLCAVADWISTLLAWSPSCEGPESDQPGDILGHQDGACIFGSLGLLLVALVGTEKGVSALSSLSKKDRKRLGQALSSYTPICASYSLPLRNRLDSIQKDFNIYPSDSSKGLEESMMGDVNVAALRFESNVVDIPTTSSRAGLYIYINALLAGRPLIDDSMFLNYLNNRYGGDHISMVEELITAAFDVLSNGMYRNESSKTMFLFRAFLVNKLPPFLAYMSASSMSQIPMEVCITRALSRVDPNTFPSFSETFSMQGNSVLSDVRQEFLFSCALHKLIPESSIERLLGENPMQTLPVGGQFMKDTLIAQINNNPERAEQLLNGIESMEGNAGAIVDAIIEVMHNLCSRKETMTLKSICNSLSRRPQTLDIILLFKSPSFILQPLCSLLDAWKWDEDQGESQLVYDEFGSILLLVLAFKYKYALTPLDLGINKPDSFILRLLDTGASSQQLKDLTEKQSQNLGAWITALFVAEGISDESMSSCSPQEFYLLVATLFSQSLTACEAGKMEFETLKGGFEYLLEPFLLPALVMALTWLGNHIWESESDLETSLKILYGLVKPASISGEAQEIHRTVLCIASRTLEATLKDTRARHPSRTDISPILDVLEQYHSFRRTGATNQTELDSWRANPAGGGLVTSIRNTFSSLVLWSTDPEISMTPPSYTHRQMLAGIGHVGSERVLQGLIDELKLQTETGSGNLAFDIAATLICAPMAESFTLEQILYRHMDQDKYPLPGCRMLTLRDALGIQRESLSKLIEADPHRAELIIRLHRRVEALCSIPEIAPGDVDVGNIMDSIHLEAVGGDDEQREQHQQQQPDADQSNQGVVAPTGNTPGNLDAMLDAAASAVVADPNGTAGAEAAAGAGLLGNGVGGDAGVGIGTGMNDVFSLMDMGNPEFIDLDMEDML</sequence>
<comment type="similarity">
    <text evidence="2 9">Belongs to the Mediator complex subunit 5 family.</text>
</comment>
<dbReference type="PANTHER" id="PTHR35784">
    <property type="entry name" value="MEDIATOR OF RNA POLYMERASE II TRANSCRIPTION SUBUNIT 5"/>
    <property type="match status" value="1"/>
</dbReference>
<keyword evidence="4 9" id="KW-0805">Transcription regulation</keyword>
<protein>
    <recommendedName>
        <fullName evidence="3 9">Mediator of RNA polymerase II transcription subunit 5</fullName>
    </recommendedName>
    <alternativeName>
        <fullName evidence="8 9">Mediator complex subunit 5</fullName>
    </alternativeName>
</protein>
<comment type="subcellular location">
    <subcellularLocation>
        <location evidence="1 9">Nucleus</location>
    </subcellularLocation>
</comment>
<evidence type="ECO:0000256" key="8">
    <source>
        <dbReference type="ARBA" id="ARBA00031256"/>
    </source>
</evidence>
<keyword evidence="7 9" id="KW-0539">Nucleus</keyword>
<dbReference type="AlphaFoldDB" id="A0A0J6FW39"/>
<reference evidence="11 12" key="1">
    <citation type="submission" date="2007-06" db="EMBL/GenBank/DDBJ databases">
        <title>The Genome Sequence of Coccidioides posadasii RMSCC_3488.</title>
        <authorList>
            <consortium name="Coccidioides Genome Resources Consortium"/>
            <consortium name="The Broad Institute Genome Sequencing Platform"/>
            <person name="Henn M.R."/>
            <person name="Sykes S."/>
            <person name="Young S."/>
            <person name="Jaffe D."/>
            <person name="Berlin A."/>
            <person name="Alvarez P."/>
            <person name="Butler J."/>
            <person name="Gnerre S."/>
            <person name="Grabherr M."/>
            <person name="Mauceli E."/>
            <person name="Brockman W."/>
            <person name="Kodira C."/>
            <person name="Alvarado L."/>
            <person name="Zeng Q."/>
            <person name="Crawford M."/>
            <person name="Antoine C."/>
            <person name="Devon K."/>
            <person name="Galgiani J."/>
            <person name="Orsborn K."/>
            <person name="Lewis M.L."/>
            <person name="Nusbaum C."/>
            <person name="Galagan J."/>
            <person name="Birren B."/>
        </authorList>
    </citation>
    <scope>NUCLEOTIDE SEQUENCE [LARGE SCALE GENOMIC DNA]</scope>
    <source>
        <strain evidence="11 12">RMSCC 3488</strain>
    </source>
</reference>
<evidence type="ECO:0000256" key="7">
    <source>
        <dbReference type="ARBA" id="ARBA00023242"/>
    </source>
</evidence>
<organism evidence="11 12">
    <name type="scientific">Coccidioides posadasii RMSCC 3488</name>
    <dbReference type="NCBI Taxonomy" id="454284"/>
    <lineage>
        <taxon>Eukaryota</taxon>
        <taxon>Fungi</taxon>
        <taxon>Dikarya</taxon>
        <taxon>Ascomycota</taxon>
        <taxon>Pezizomycotina</taxon>
        <taxon>Eurotiomycetes</taxon>
        <taxon>Eurotiomycetidae</taxon>
        <taxon>Onygenales</taxon>
        <taxon>Onygenaceae</taxon>
        <taxon>Coccidioides</taxon>
    </lineage>
</organism>
<dbReference type="Pfam" id="PF08689">
    <property type="entry name" value="Med5"/>
    <property type="match status" value="1"/>
</dbReference>
<comment type="subunit">
    <text evidence="9">Component of the Mediator complex.</text>
</comment>
<dbReference type="GO" id="GO:0003712">
    <property type="term" value="F:transcription coregulator activity"/>
    <property type="evidence" value="ECO:0007669"/>
    <property type="project" value="InterPro"/>
</dbReference>
<dbReference type="GO" id="GO:0006357">
    <property type="term" value="P:regulation of transcription by RNA polymerase II"/>
    <property type="evidence" value="ECO:0007669"/>
    <property type="project" value="InterPro"/>
</dbReference>
<keyword evidence="5 9" id="KW-0010">Activator</keyword>
<reference evidence="12" key="3">
    <citation type="journal article" date="2010" name="Genome Res.">
        <title>Population genomic sequencing of Coccidioides fungi reveals recent hybridization and transposon control.</title>
        <authorList>
            <person name="Neafsey D.E."/>
            <person name="Barker B.M."/>
            <person name="Sharpton T.J."/>
            <person name="Stajich J.E."/>
            <person name="Park D.J."/>
            <person name="Whiston E."/>
            <person name="Hung C.-Y."/>
            <person name="McMahan C."/>
            <person name="White J."/>
            <person name="Sykes S."/>
            <person name="Heiman D."/>
            <person name="Young S."/>
            <person name="Zeng Q."/>
            <person name="Abouelleil A."/>
            <person name="Aftuck L."/>
            <person name="Bessette D."/>
            <person name="Brown A."/>
            <person name="FitzGerald M."/>
            <person name="Lui A."/>
            <person name="Macdonald J.P."/>
            <person name="Priest M."/>
            <person name="Orbach M.J."/>
            <person name="Galgiani J.N."/>
            <person name="Kirkland T.N."/>
            <person name="Cole G.T."/>
            <person name="Birren B.W."/>
            <person name="Henn M.R."/>
            <person name="Taylor J.W."/>
            <person name="Rounsley S.D."/>
        </authorList>
    </citation>
    <scope>NUCLEOTIDE SEQUENCE [LARGE SCALE GENOMIC DNA]</scope>
    <source>
        <strain evidence="12">RMSCC 3488</strain>
    </source>
</reference>
<proteinExistence type="inferred from homology"/>
<dbReference type="GO" id="GO:0016592">
    <property type="term" value="C:mediator complex"/>
    <property type="evidence" value="ECO:0007669"/>
    <property type="project" value="InterPro"/>
</dbReference>
<evidence type="ECO:0000256" key="9">
    <source>
        <dbReference type="RuleBase" id="RU364142"/>
    </source>
</evidence>
<dbReference type="InterPro" id="IPR014801">
    <property type="entry name" value="Mediator_Med5_fun"/>
</dbReference>
<evidence type="ECO:0000313" key="12">
    <source>
        <dbReference type="Proteomes" id="UP000054567"/>
    </source>
</evidence>
<dbReference type="OrthoDB" id="5322661at2759"/>
<evidence type="ECO:0000256" key="3">
    <source>
        <dbReference type="ARBA" id="ARBA00020628"/>
    </source>
</evidence>
<reference evidence="12" key="2">
    <citation type="journal article" date="2009" name="Genome Res.">
        <title>Comparative genomic analyses of the human fungal pathogens Coccidioides and their relatives.</title>
        <authorList>
            <person name="Sharpton T.J."/>
            <person name="Stajich J.E."/>
            <person name="Rounsley S.D."/>
            <person name="Gardner M.J."/>
            <person name="Wortman J.R."/>
            <person name="Jordar V.S."/>
            <person name="Maiti R."/>
            <person name="Kodira C.D."/>
            <person name="Neafsey D.E."/>
            <person name="Zeng Q."/>
            <person name="Hung C.-Y."/>
            <person name="McMahan C."/>
            <person name="Muszewska A."/>
            <person name="Grynberg M."/>
            <person name="Mandel M.A."/>
            <person name="Kellner E.M."/>
            <person name="Barker B.M."/>
            <person name="Galgiani J.N."/>
            <person name="Orbach M.J."/>
            <person name="Kirkland T.N."/>
            <person name="Cole G.T."/>
            <person name="Henn M.R."/>
            <person name="Birren B.W."/>
            <person name="Taylor J.W."/>
        </authorList>
    </citation>
    <scope>NUCLEOTIDE SEQUENCE [LARGE SCALE GENOMIC DNA]</scope>
    <source>
        <strain evidence="12">RMSCC 3488</strain>
    </source>
</reference>
<evidence type="ECO:0000256" key="2">
    <source>
        <dbReference type="ARBA" id="ARBA00008782"/>
    </source>
</evidence>
<evidence type="ECO:0000256" key="6">
    <source>
        <dbReference type="ARBA" id="ARBA00023163"/>
    </source>
</evidence>
<dbReference type="VEuPathDB" id="FungiDB:CPAG_09713"/>
<feature type="compositionally biased region" description="Low complexity" evidence="10">
    <location>
        <begin position="959"/>
        <end position="970"/>
    </location>
</feature>
<dbReference type="PANTHER" id="PTHR35784:SF1">
    <property type="entry name" value="MEDIATOR OF RNA POLYMERASE II TRANSCRIPTION SUBUNIT 5"/>
    <property type="match status" value="1"/>
</dbReference>
<keyword evidence="6 9" id="KW-0804">Transcription</keyword>
<dbReference type="Proteomes" id="UP000054567">
    <property type="component" value="Unassembled WGS sequence"/>
</dbReference>
<evidence type="ECO:0000256" key="1">
    <source>
        <dbReference type="ARBA" id="ARBA00004123"/>
    </source>
</evidence>
<comment type="function">
    <text evidence="9">Component of the Mediator complex, a coactivator involved in the regulated transcription of nearly all RNA polymerase II-dependent genes. Mediator functions as a bridge to convey information from gene-specific regulatory proteins to the basal RNA polymerase II transcription machinery. Mediator is recruited to promoters by direct interactions with regulatory proteins and serves as a scaffold for the assembly of a functional preinitiation complex with RNA polymerase II and the general transcription factors.</text>
</comment>
<evidence type="ECO:0000313" key="11">
    <source>
        <dbReference type="EMBL" id="KMM73424.1"/>
    </source>
</evidence>
<feature type="region of interest" description="Disordered" evidence="10">
    <location>
        <begin position="949"/>
        <end position="981"/>
    </location>
</feature>
<dbReference type="EMBL" id="DS268114">
    <property type="protein sequence ID" value="KMM73424.1"/>
    <property type="molecule type" value="Genomic_DNA"/>
</dbReference>
<accession>A0A0J6FW39</accession>
<name>A0A0J6FW39_COCPO</name>
<evidence type="ECO:0000256" key="4">
    <source>
        <dbReference type="ARBA" id="ARBA00023015"/>
    </source>
</evidence>
<gene>
    <name evidence="9" type="primary">MED5</name>
    <name evidence="11" type="ORF">CPAG_09713</name>
</gene>
<evidence type="ECO:0000256" key="5">
    <source>
        <dbReference type="ARBA" id="ARBA00023159"/>
    </source>
</evidence>
<evidence type="ECO:0000256" key="10">
    <source>
        <dbReference type="SAM" id="MobiDB-lite"/>
    </source>
</evidence>